<dbReference type="OrthoDB" id="4331374at2"/>
<reference evidence="2 3" key="1">
    <citation type="submission" date="2016-10" db="EMBL/GenBank/DDBJ databases">
        <authorList>
            <person name="de Groot N.N."/>
        </authorList>
    </citation>
    <scope>NUCLEOTIDE SEQUENCE [LARGE SCALE GENOMIC DNA]</scope>
    <source>
        <strain evidence="2 3">DSM 46701</strain>
    </source>
</reference>
<proteinExistence type="predicted"/>
<evidence type="ECO:0000313" key="3">
    <source>
        <dbReference type="Proteomes" id="UP000199695"/>
    </source>
</evidence>
<accession>A0A1H8GWN1</accession>
<keyword evidence="3" id="KW-1185">Reference proteome</keyword>
<keyword evidence="1" id="KW-1133">Transmembrane helix</keyword>
<evidence type="ECO:0000313" key="2">
    <source>
        <dbReference type="EMBL" id="SEN48472.1"/>
    </source>
</evidence>
<feature type="transmembrane region" description="Helical" evidence="1">
    <location>
        <begin position="145"/>
        <end position="164"/>
    </location>
</feature>
<protein>
    <submittedName>
        <fullName evidence="2">Uncharacterized protein</fullName>
    </submittedName>
</protein>
<name>A0A1H8GWN1_9BACL</name>
<evidence type="ECO:0000256" key="1">
    <source>
        <dbReference type="SAM" id="Phobius"/>
    </source>
</evidence>
<keyword evidence="1" id="KW-0472">Membrane</keyword>
<sequence>MDAFLYPVITCLYLILFIWSLRFFHESSFWGSLWVLFIIVGLIYNNLILSVGRWIGVGDVLEVLSMFRYLLHVLLTPTLVFVALDILRRIHVEWSEYLSTRIVYNLYTFSLTVVGVYSEILWINLEPTEINGVLAYIPADSNIHFSYSTFLTLIPLLISGIVVWKRLRWPILIFGVLMALAGGVLTLASESMSLGSAFELILMWSLVVTEQKLKHEDFHPTEPLNQ</sequence>
<feature type="transmembrane region" description="Helical" evidence="1">
    <location>
        <begin position="102"/>
        <end position="125"/>
    </location>
</feature>
<feature type="transmembrane region" description="Helical" evidence="1">
    <location>
        <begin position="69"/>
        <end position="90"/>
    </location>
</feature>
<dbReference type="STRING" id="1173111.SAMN05444955_112111"/>
<feature type="transmembrane region" description="Helical" evidence="1">
    <location>
        <begin position="31"/>
        <end position="49"/>
    </location>
</feature>
<dbReference type="RefSeq" id="WP_089970411.1">
    <property type="nucleotide sequence ID" value="NZ_FOCQ01000012.1"/>
</dbReference>
<dbReference type="AlphaFoldDB" id="A0A1H8GWN1"/>
<feature type="transmembrane region" description="Helical" evidence="1">
    <location>
        <begin position="6"/>
        <end position="24"/>
    </location>
</feature>
<dbReference type="Proteomes" id="UP000199695">
    <property type="component" value="Unassembled WGS sequence"/>
</dbReference>
<feature type="transmembrane region" description="Helical" evidence="1">
    <location>
        <begin position="171"/>
        <end position="189"/>
    </location>
</feature>
<keyword evidence="1" id="KW-0812">Transmembrane</keyword>
<dbReference type="EMBL" id="FOCQ01000012">
    <property type="protein sequence ID" value="SEN48472.1"/>
    <property type="molecule type" value="Genomic_DNA"/>
</dbReference>
<gene>
    <name evidence="2" type="ORF">SAMN05444955_112111</name>
</gene>
<organism evidence="2 3">
    <name type="scientific">Lihuaxuella thermophila</name>
    <dbReference type="NCBI Taxonomy" id="1173111"/>
    <lineage>
        <taxon>Bacteria</taxon>
        <taxon>Bacillati</taxon>
        <taxon>Bacillota</taxon>
        <taxon>Bacilli</taxon>
        <taxon>Bacillales</taxon>
        <taxon>Thermoactinomycetaceae</taxon>
        <taxon>Lihuaxuella</taxon>
    </lineage>
</organism>